<comment type="caution">
    <text evidence="3">The sequence shown here is derived from an EMBL/GenBank/DDBJ whole genome shotgun (WGS) entry which is preliminary data.</text>
</comment>
<sequence>MLDADWDAAKAHFDAVDLRIREKELAQFTSSHAIVAKQAAFFTLVAYSAITMTPRWMSDADGGRPRRFFLYTFLSITIGFNMLSMVICSWCMIFGPGLAIRGPPGSMARAISGMHSEERVVHVTFAMGIIFLVLSAITLAFTKLDVSVLAARVAEEIVEEGLNGRTTIHDDPLMSEYCVNGRTTLAAIAHSHKPLACAVVMLGTNDLKAHLNLNPHQVARGAGVVAGDLLKIAPRVLLVAPPVVYEKEDWGFVGAHAKSKALGPLYAEEARALGCDFLDASKVISIPDPEVLLQGDGIHLSPQNARDRGEAIAAKLMDDMHVCTPRSLN</sequence>
<organism evidence="3 4">
    <name type="scientific">Chrysophaeum taylorii</name>
    <dbReference type="NCBI Taxonomy" id="2483200"/>
    <lineage>
        <taxon>Eukaryota</taxon>
        <taxon>Sar</taxon>
        <taxon>Stramenopiles</taxon>
        <taxon>Ochrophyta</taxon>
        <taxon>Pelagophyceae</taxon>
        <taxon>Pelagomonadales</taxon>
        <taxon>Pelagomonadaceae</taxon>
        <taxon>Chrysophaeum</taxon>
    </lineage>
</organism>
<feature type="transmembrane region" description="Helical" evidence="1">
    <location>
        <begin position="68"/>
        <end position="100"/>
    </location>
</feature>
<keyword evidence="4" id="KW-1185">Reference proteome</keyword>
<dbReference type="AlphaFoldDB" id="A0AAD7UH89"/>
<name>A0AAD7UH89_9STRA</name>
<evidence type="ECO:0000256" key="1">
    <source>
        <dbReference type="SAM" id="Phobius"/>
    </source>
</evidence>
<keyword evidence="1" id="KW-0472">Membrane</keyword>
<feature type="domain" description="SGNH hydrolase-type esterase" evidence="2">
    <location>
        <begin position="149"/>
        <end position="303"/>
    </location>
</feature>
<evidence type="ECO:0000313" key="4">
    <source>
        <dbReference type="Proteomes" id="UP001230188"/>
    </source>
</evidence>
<keyword evidence="1" id="KW-0812">Transmembrane</keyword>
<evidence type="ECO:0000259" key="2">
    <source>
        <dbReference type="Pfam" id="PF13472"/>
    </source>
</evidence>
<protein>
    <recommendedName>
        <fullName evidence="2">SGNH hydrolase-type esterase domain-containing protein</fullName>
    </recommendedName>
</protein>
<feature type="transmembrane region" description="Helical" evidence="1">
    <location>
        <begin position="39"/>
        <end position="56"/>
    </location>
</feature>
<dbReference type="InterPro" id="IPR013830">
    <property type="entry name" value="SGNH_hydro"/>
</dbReference>
<dbReference type="SUPFAM" id="SSF52266">
    <property type="entry name" value="SGNH hydrolase"/>
    <property type="match status" value="1"/>
</dbReference>
<keyword evidence="1" id="KW-1133">Transmembrane helix</keyword>
<evidence type="ECO:0000313" key="3">
    <source>
        <dbReference type="EMBL" id="KAJ8604451.1"/>
    </source>
</evidence>
<proteinExistence type="predicted"/>
<dbReference type="InterPro" id="IPR036514">
    <property type="entry name" value="SGNH_hydro_sf"/>
</dbReference>
<dbReference type="Proteomes" id="UP001230188">
    <property type="component" value="Unassembled WGS sequence"/>
</dbReference>
<feature type="transmembrane region" description="Helical" evidence="1">
    <location>
        <begin position="120"/>
        <end position="142"/>
    </location>
</feature>
<accession>A0AAD7UH89</accession>
<dbReference type="Pfam" id="PF13472">
    <property type="entry name" value="Lipase_GDSL_2"/>
    <property type="match status" value="1"/>
</dbReference>
<gene>
    <name evidence="3" type="ORF">CTAYLR_000916</name>
</gene>
<dbReference type="Gene3D" id="3.40.50.1110">
    <property type="entry name" value="SGNH hydrolase"/>
    <property type="match status" value="1"/>
</dbReference>
<dbReference type="EMBL" id="JAQMWT010000330">
    <property type="protein sequence ID" value="KAJ8604451.1"/>
    <property type="molecule type" value="Genomic_DNA"/>
</dbReference>
<reference evidence="3" key="1">
    <citation type="submission" date="2023-01" db="EMBL/GenBank/DDBJ databases">
        <title>Metagenome sequencing of chrysophaentin producing Chrysophaeum taylorii.</title>
        <authorList>
            <person name="Davison J."/>
            <person name="Bewley C."/>
        </authorList>
    </citation>
    <scope>NUCLEOTIDE SEQUENCE</scope>
    <source>
        <strain evidence="3">NIES-1699</strain>
    </source>
</reference>